<dbReference type="EMBL" id="JBANQN010000001">
    <property type="protein sequence ID" value="KAK6802272.1"/>
    <property type="molecule type" value="Genomic_DNA"/>
</dbReference>
<comment type="caution">
    <text evidence="3">The sequence shown here is derived from an EMBL/GenBank/DDBJ whole genome shotgun (WGS) entry which is preliminary data.</text>
</comment>
<name>A0AAN8UBF1_SOLBU</name>
<feature type="transmembrane region" description="Helical" evidence="1">
    <location>
        <begin position="45"/>
        <end position="66"/>
    </location>
</feature>
<feature type="transmembrane region" description="Helical" evidence="1">
    <location>
        <begin position="73"/>
        <end position="90"/>
    </location>
</feature>
<sequence>MGFILRLLLLHGLVVTAGFFKKSSTSVVCCCCEWFREFAAASQLMASGASLIFGLLTGGVDYFYAFGYAKPPVSSIYLLVSTLLVVTVGLGEQHCIVYSIKVDVFLNIGVGIFYIGEGNDMPARKSMDEKMIVPYITFSTVGTDSLFVPWYTNLLPFHEDTLSAILGYSTFIRICYMALNLHKSTVVLNSFEELDQPFNHDQTNDLDWKAKGSSCVASYNASLQIQ</sequence>
<keyword evidence="1" id="KW-0472">Membrane</keyword>
<keyword evidence="1" id="KW-0812">Transmembrane</keyword>
<protein>
    <submittedName>
        <fullName evidence="3">Uncharacterized protein</fullName>
    </submittedName>
</protein>
<evidence type="ECO:0000256" key="1">
    <source>
        <dbReference type="SAM" id="Phobius"/>
    </source>
</evidence>
<proteinExistence type="predicted"/>
<organism evidence="3 4">
    <name type="scientific">Solanum bulbocastanum</name>
    <name type="common">Wild potato</name>
    <dbReference type="NCBI Taxonomy" id="147425"/>
    <lineage>
        <taxon>Eukaryota</taxon>
        <taxon>Viridiplantae</taxon>
        <taxon>Streptophyta</taxon>
        <taxon>Embryophyta</taxon>
        <taxon>Tracheophyta</taxon>
        <taxon>Spermatophyta</taxon>
        <taxon>Magnoliopsida</taxon>
        <taxon>eudicotyledons</taxon>
        <taxon>Gunneridae</taxon>
        <taxon>Pentapetalae</taxon>
        <taxon>asterids</taxon>
        <taxon>lamiids</taxon>
        <taxon>Solanales</taxon>
        <taxon>Solanaceae</taxon>
        <taxon>Solanoideae</taxon>
        <taxon>Solaneae</taxon>
        <taxon>Solanum</taxon>
    </lineage>
</organism>
<gene>
    <name evidence="3" type="ORF">RDI58_000052</name>
</gene>
<keyword evidence="4" id="KW-1185">Reference proteome</keyword>
<dbReference type="Proteomes" id="UP001371456">
    <property type="component" value="Unassembled WGS sequence"/>
</dbReference>
<accession>A0AAN8UBF1</accession>
<feature type="chain" id="PRO_5043024224" evidence="2">
    <location>
        <begin position="19"/>
        <end position="226"/>
    </location>
</feature>
<dbReference type="AlphaFoldDB" id="A0AAN8UBF1"/>
<evidence type="ECO:0000313" key="3">
    <source>
        <dbReference type="EMBL" id="KAK6802272.1"/>
    </source>
</evidence>
<evidence type="ECO:0000256" key="2">
    <source>
        <dbReference type="SAM" id="SignalP"/>
    </source>
</evidence>
<keyword evidence="1" id="KW-1133">Transmembrane helix</keyword>
<feature type="transmembrane region" description="Helical" evidence="1">
    <location>
        <begin position="96"/>
        <end position="116"/>
    </location>
</feature>
<feature type="signal peptide" evidence="2">
    <location>
        <begin position="1"/>
        <end position="18"/>
    </location>
</feature>
<reference evidence="3 4" key="1">
    <citation type="submission" date="2024-02" db="EMBL/GenBank/DDBJ databases">
        <title>de novo genome assembly of Solanum bulbocastanum strain 11H21.</title>
        <authorList>
            <person name="Hosaka A.J."/>
        </authorList>
    </citation>
    <scope>NUCLEOTIDE SEQUENCE [LARGE SCALE GENOMIC DNA]</scope>
    <source>
        <tissue evidence="3">Young leaves</tissue>
    </source>
</reference>
<keyword evidence="2" id="KW-0732">Signal</keyword>
<evidence type="ECO:0000313" key="4">
    <source>
        <dbReference type="Proteomes" id="UP001371456"/>
    </source>
</evidence>